<feature type="region of interest" description="Disordered" evidence="1">
    <location>
        <begin position="153"/>
        <end position="175"/>
    </location>
</feature>
<gene>
    <name evidence="2" type="ORF">K466DRAFT_414008</name>
</gene>
<dbReference type="InParanoid" id="A0A5C3NT45"/>
<dbReference type="Proteomes" id="UP000308197">
    <property type="component" value="Unassembled WGS sequence"/>
</dbReference>
<dbReference type="AlphaFoldDB" id="A0A5C3NT45"/>
<proteinExistence type="predicted"/>
<evidence type="ECO:0000313" key="3">
    <source>
        <dbReference type="Proteomes" id="UP000308197"/>
    </source>
</evidence>
<name>A0A5C3NT45_9APHY</name>
<reference evidence="2 3" key="1">
    <citation type="journal article" date="2019" name="Nat. Ecol. Evol.">
        <title>Megaphylogeny resolves global patterns of mushroom evolution.</title>
        <authorList>
            <person name="Varga T."/>
            <person name="Krizsan K."/>
            <person name="Foldi C."/>
            <person name="Dima B."/>
            <person name="Sanchez-Garcia M."/>
            <person name="Sanchez-Ramirez S."/>
            <person name="Szollosi G.J."/>
            <person name="Szarkandi J.G."/>
            <person name="Papp V."/>
            <person name="Albert L."/>
            <person name="Andreopoulos W."/>
            <person name="Angelini C."/>
            <person name="Antonin V."/>
            <person name="Barry K.W."/>
            <person name="Bougher N.L."/>
            <person name="Buchanan P."/>
            <person name="Buyck B."/>
            <person name="Bense V."/>
            <person name="Catcheside P."/>
            <person name="Chovatia M."/>
            <person name="Cooper J."/>
            <person name="Damon W."/>
            <person name="Desjardin D."/>
            <person name="Finy P."/>
            <person name="Geml J."/>
            <person name="Haridas S."/>
            <person name="Hughes K."/>
            <person name="Justo A."/>
            <person name="Karasinski D."/>
            <person name="Kautmanova I."/>
            <person name="Kiss B."/>
            <person name="Kocsube S."/>
            <person name="Kotiranta H."/>
            <person name="LaButti K.M."/>
            <person name="Lechner B.E."/>
            <person name="Liimatainen K."/>
            <person name="Lipzen A."/>
            <person name="Lukacs Z."/>
            <person name="Mihaltcheva S."/>
            <person name="Morgado L.N."/>
            <person name="Niskanen T."/>
            <person name="Noordeloos M.E."/>
            <person name="Ohm R.A."/>
            <person name="Ortiz-Santana B."/>
            <person name="Ovrebo C."/>
            <person name="Racz N."/>
            <person name="Riley R."/>
            <person name="Savchenko A."/>
            <person name="Shiryaev A."/>
            <person name="Soop K."/>
            <person name="Spirin V."/>
            <person name="Szebenyi C."/>
            <person name="Tomsovsky M."/>
            <person name="Tulloss R.E."/>
            <person name="Uehling J."/>
            <person name="Grigoriev I.V."/>
            <person name="Vagvolgyi C."/>
            <person name="Papp T."/>
            <person name="Martin F.M."/>
            <person name="Miettinen O."/>
            <person name="Hibbett D.S."/>
            <person name="Nagy L.G."/>
        </authorList>
    </citation>
    <scope>NUCLEOTIDE SEQUENCE [LARGE SCALE GENOMIC DNA]</scope>
    <source>
        <strain evidence="2 3">HHB13444</strain>
    </source>
</reference>
<evidence type="ECO:0000313" key="2">
    <source>
        <dbReference type="EMBL" id="TFK79737.1"/>
    </source>
</evidence>
<organism evidence="2 3">
    <name type="scientific">Polyporus arcularius HHB13444</name>
    <dbReference type="NCBI Taxonomy" id="1314778"/>
    <lineage>
        <taxon>Eukaryota</taxon>
        <taxon>Fungi</taxon>
        <taxon>Dikarya</taxon>
        <taxon>Basidiomycota</taxon>
        <taxon>Agaricomycotina</taxon>
        <taxon>Agaricomycetes</taxon>
        <taxon>Polyporales</taxon>
        <taxon>Polyporaceae</taxon>
        <taxon>Polyporus</taxon>
    </lineage>
</organism>
<dbReference type="EMBL" id="ML211944">
    <property type="protein sequence ID" value="TFK79737.1"/>
    <property type="molecule type" value="Genomic_DNA"/>
</dbReference>
<keyword evidence="3" id="KW-1185">Reference proteome</keyword>
<protein>
    <submittedName>
        <fullName evidence="2">Uncharacterized protein</fullName>
    </submittedName>
</protein>
<evidence type="ECO:0000256" key="1">
    <source>
        <dbReference type="SAM" id="MobiDB-lite"/>
    </source>
</evidence>
<accession>A0A5C3NT45</accession>
<sequence>MTQDHCPIRPQMSPQLAAQLANIAAASSKRHARHADCQQYDELSLIRHIQVATSRPPPPTQQIRCTHRPTVHAGPDLYLKSSAVNGLGITVSWDMSGQNLECRHTSSIYTMMLHLPQAAPDGRQLSTRVMSRVAIRGRPCRRAGATERIDFARSASRTSGCREESCVPDSTSRAT</sequence>